<dbReference type="GO" id="GO:0008270">
    <property type="term" value="F:zinc ion binding"/>
    <property type="evidence" value="ECO:0007669"/>
    <property type="project" value="UniProtKB-KW"/>
</dbReference>
<dbReference type="HOGENOM" id="CLU_012148_0_0_1"/>
<dbReference type="InterPro" id="IPR029016">
    <property type="entry name" value="GAF-like_dom_sf"/>
</dbReference>
<dbReference type="SUPFAM" id="SSF55781">
    <property type="entry name" value="GAF domain-like"/>
    <property type="match status" value="1"/>
</dbReference>
<evidence type="ECO:0000256" key="1">
    <source>
        <dbReference type="ARBA" id="ARBA00022723"/>
    </source>
</evidence>
<dbReference type="InterPro" id="IPR013083">
    <property type="entry name" value="Znf_RING/FYVE/PHD"/>
</dbReference>
<dbReference type="InterPro" id="IPR017455">
    <property type="entry name" value="Znf_FYVE-rel"/>
</dbReference>
<dbReference type="Pfam" id="PF01590">
    <property type="entry name" value="GAF"/>
    <property type="match status" value="1"/>
</dbReference>
<dbReference type="PANTHER" id="PTHR43102">
    <property type="entry name" value="SLR1143 PROTEIN"/>
    <property type="match status" value="1"/>
</dbReference>
<dbReference type="EMBL" id="GL376638">
    <property type="status" value="NOT_ANNOTATED_CDS"/>
    <property type="molecule type" value="Genomic_DNA"/>
</dbReference>
<keyword evidence="2 4" id="KW-0863">Zinc-finger</keyword>
<accession>K3WFW4</accession>
<evidence type="ECO:0000256" key="3">
    <source>
        <dbReference type="ARBA" id="ARBA00022833"/>
    </source>
</evidence>
<keyword evidence="3" id="KW-0862">Zinc</keyword>
<dbReference type="EnsemblProtists" id="PYU1_T003855">
    <property type="protein sequence ID" value="PYU1_T003855"/>
    <property type="gene ID" value="PYU1_G003845"/>
</dbReference>
<dbReference type="PROSITE" id="PS50178">
    <property type="entry name" value="ZF_FYVE"/>
    <property type="match status" value="1"/>
</dbReference>
<dbReference type="InParanoid" id="K3WFW4"/>
<evidence type="ECO:0000256" key="4">
    <source>
        <dbReference type="PROSITE-ProRule" id="PRU00091"/>
    </source>
</evidence>
<dbReference type="InterPro" id="IPR000306">
    <property type="entry name" value="Znf_FYVE"/>
</dbReference>
<dbReference type="SUPFAM" id="SSF57903">
    <property type="entry name" value="FYVE/PHD zinc finger"/>
    <property type="match status" value="1"/>
</dbReference>
<dbReference type="Proteomes" id="UP000019132">
    <property type="component" value="Unassembled WGS sequence"/>
</dbReference>
<evidence type="ECO:0000313" key="7">
    <source>
        <dbReference type="Proteomes" id="UP000019132"/>
    </source>
</evidence>
<dbReference type="eggNOG" id="ENOG502SHBY">
    <property type="taxonomic scope" value="Eukaryota"/>
</dbReference>
<dbReference type="VEuPathDB" id="FungiDB:PYU1_G003845"/>
<dbReference type="AlphaFoldDB" id="K3WFW4"/>
<reference evidence="7" key="2">
    <citation type="submission" date="2010-04" db="EMBL/GenBank/DDBJ databases">
        <authorList>
            <person name="Buell R."/>
            <person name="Hamilton J."/>
            <person name="Hostetler J."/>
        </authorList>
    </citation>
    <scope>NUCLEOTIDE SEQUENCE [LARGE SCALE GENOMIC DNA]</scope>
    <source>
        <strain evidence="7">DAOM:BR144</strain>
    </source>
</reference>
<keyword evidence="1" id="KW-0479">Metal-binding</keyword>
<dbReference type="OMA" id="YSEDENH"/>
<evidence type="ECO:0000259" key="5">
    <source>
        <dbReference type="PROSITE" id="PS50178"/>
    </source>
</evidence>
<dbReference type="PANTHER" id="PTHR43102:SF2">
    <property type="entry name" value="GAF DOMAIN-CONTAINING PROTEIN"/>
    <property type="match status" value="1"/>
</dbReference>
<dbReference type="Pfam" id="PF01363">
    <property type="entry name" value="FYVE"/>
    <property type="match status" value="1"/>
</dbReference>
<keyword evidence="7" id="KW-1185">Reference proteome</keyword>
<proteinExistence type="predicted"/>
<dbReference type="Gene3D" id="3.30.450.40">
    <property type="match status" value="1"/>
</dbReference>
<dbReference type="InterPro" id="IPR011011">
    <property type="entry name" value="Znf_FYVE_PHD"/>
</dbReference>
<name>K3WFW4_GLOUD</name>
<reference evidence="7" key="1">
    <citation type="journal article" date="2010" name="Genome Biol.">
        <title>Genome sequence of the necrotrophic plant pathogen Pythium ultimum reveals original pathogenicity mechanisms and effector repertoire.</title>
        <authorList>
            <person name="Levesque C.A."/>
            <person name="Brouwer H."/>
            <person name="Cano L."/>
            <person name="Hamilton J.P."/>
            <person name="Holt C."/>
            <person name="Huitema E."/>
            <person name="Raffaele S."/>
            <person name="Robideau G.P."/>
            <person name="Thines M."/>
            <person name="Win J."/>
            <person name="Zerillo M.M."/>
            <person name="Beakes G.W."/>
            <person name="Boore J.L."/>
            <person name="Busam D."/>
            <person name="Dumas B."/>
            <person name="Ferriera S."/>
            <person name="Fuerstenberg S.I."/>
            <person name="Gachon C.M."/>
            <person name="Gaulin E."/>
            <person name="Govers F."/>
            <person name="Grenville-Briggs L."/>
            <person name="Horner N."/>
            <person name="Hostetler J."/>
            <person name="Jiang R.H."/>
            <person name="Johnson J."/>
            <person name="Krajaejun T."/>
            <person name="Lin H."/>
            <person name="Meijer H.J."/>
            <person name="Moore B."/>
            <person name="Morris P."/>
            <person name="Phuntmart V."/>
            <person name="Puiu D."/>
            <person name="Shetty J."/>
            <person name="Stajich J.E."/>
            <person name="Tripathy S."/>
            <person name="Wawra S."/>
            <person name="van West P."/>
            <person name="Whitty B.R."/>
            <person name="Coutinho P.M."/>
            <person name="Henrissat B."/>
            <person name="Martin F."/>
            <person name="Thomas P.D."/>
            <person name="Tyler B.M."/>
            <person name="De Vries R.P."/>
            <person name="Kamoun S."/>
            <person name="Yandell M."/>
            <person name="Tisserat N."/>
            <person name="Buell C.R."/>
        </authorList>
    </citation>
    <scope>NUCLEOTIDE SEQUENCE</scope>
    <source>
        <strain evidence="7">DAOM:BR144</strain>
    </source>
</reference>
<reference evidence="6" key="3">
    <citation type="submission" date="2015-02" db="UniProtKB">
        <authorList>
            <consortium name="EnsemblProtists"/>
        </authorList>
    </citation>
    <scope>IDENTIFICATION</scope>
    <source>
        <strain evidence="6">DAOM BR144</strain>
    </source>
</reference>
<sequence length="741" mass="83942">MSKHLSFHHVDSAAPRGIVISTPNGHEKLVFTDEEICDDIVATIPKLRDAVARDAHDRRWKQRRRKHGVDMFELETTPGDVVDEDLDIVHAVIAKVEIKCHLNEVLNVLVSDDSYVYETTMQALCGKKFKRGDSLFAHRRMLTARSCVQKLVVVSQPNNNVGYPEKSPERGLIAVKVATLRPTLSLNFKSKHRRTQRLVLSSVTQKYPGKDHAVHIIKTLPKSAHDQIVPVADSTALRRDLDHLAVGFNVESTHRDGGSINHTTRIFAHGYASTTPPSFFGKVGNSTINAAELARHRAAMMNPEAKHVIDLLTKSLREFERVIRRRRLGFQTFIYFPVEHYDSMLKKSCSICYKLFSFFRRDFFCQLCGHMCCSECSQLHEVEARIGDVRKNRVCMKCVIRVDSCVFEDEELLKALGPTVAEVDDAEWLNDDKFYLADINEAAGTNTQSAASISGANYSEDENHDNLYSDDPTLRSQALEFLGRLVDPEAQKKQHYGFVDPTAEQQYYTKKAKSGRHQKQTQHQKVLENVQHYLSHTLVDVKDRYRPEDFVVADLERDYVFQFDASKTRSADHPLRPQISPTREAKRLQFIQDSGVLEPSFDRTALDLIAKVAAKRMNCPVGFISMISHDSLHAVGTYNATPEVLKLPLENNLCVHTLYGEKPLVLKNPQRDMRFSQMECVQDFGIKFYAGFPIRGPEGNVVASLCTTDAMPHHHITTKDYATMQALAQLATDLITPVKRK</sequence>
<organism evidence="6 7">
    <name type="scientific">Globisporangium ultimum (strain ATCC 200006 / CBS 805.95 / DAOM BR144)</name>
    <name type="common">Pythium ultimum</name>
    <dbReference type="NCBI Taxonomy" id="431595"/>
    <lineage>
        <taxon>Eukaryota</taxon>
        <taxon>Sar</taxon>
        <taxon>Stramenopiles</taxon>
        <taxon>Oomycota</taxon>
        <taxon>Peronosporomycetes</taxon>
        <taxon>Pythiales</taxon>
        <taxon>Pythiaceae</taxon>
        <taxon>Globisporangium</taxon>
    </lineage>
</organism>
<feature type="domain" description="FYVE-type" evidence="5">
    <location>
        <begin position="349"/>
        <end position="403"/>
    </location>
</feature>
<protein>
    <recommendedName>
        <fullName evidence="5">FYVE-type domain-containing protein</fullName>
    </recommendedName>
</protein>
<evidence type="ECO:0000256" key="2">
    <source>
        <dbReference type="ARBA" id="ARBA00022771"/>
    </source>
</evidence>
<dbReference type="InterPro" id="IPR003018">
    <property type="entry name" value="GAF"/>
</dbReference>
<evidence type="ECO:0000313" key="6">
    <source>
        <dbReference type="EnsemblProtists" id="PYU1_T003855"/>
    </source>
</evidence>
<dbReference type="STRING" id="431595.K3WFW4"/>
<dbReference type="CDD" id="cd00065">
    <property type="entry name" value="FYVE_like_SF"/>
    <property type="match status" value="1"/>
</dbReference>
<dbReference type="Gene3D" id="3.30.40.10">
    <property type="entry name" value="Zinc/RING finger domain, C3HC4 (zinc finger)"/>
    <property type="match status" value="1"/>
</dbReference>